<comment type="caution">
    <text evidence="3">The sequence shown here is derived from an EMBL/GenBank/DDBJ whole genome shotgun (WGS) entry which is preliminary data.</text>
</comment>
<dbReference type="Pfam" id="PF00395">
    <property type="entry name" value="SLH"/>
    <property type="match status" value="3"/>
</dbReference>
<gene>
    <name evidence="3" type="ORF">H9649_08405</name>
</gene>
<protein>
    <submittedName>
        <fullName evidence="3">S-layer homology domain-containing protein</fullName>
    </submittedName>
</protein>
<feature type="domain" description="SLH" evidence="2">
    <location>
        <begin position="22"/>
        <end position="85"/>
    </location>
</feature>
<proteinExistence type="predicted"/>
<feature type="chain" id="PRO_5046780105" evidence="1">
    <location>
        <begin position="24"/>
        <end position="358"/>
    </location>
</feature>
<dbReference type="Gene3D" id="3.40.33.10">
    <property type="entry name" value="CAP"/>
    <property type="match status" value="1"/>
</dbReference>
<feature type="domain" description="SLH" evidence="2">
    <location>
        <begin position="86"/>
        <end position="141"/>
    </location>
</feature>
<dbReference type="PROSITE" id="PS51272">
    <property type="entry name" value="SLH"/>
    <property type="match status" value="3"/>
</dbReference>
<feature type="domain" description="SLH" evidence="2">
    <location>
        <begin position="142"/>
        <end position="205"/>
    </location>
</feature>
<evidence type="ECO:0000259" key="2">
    <source>
        <dbReference type="PROSITE" id="PS51272"/>
    </source>
</evidence>
<dbReference type="Proteomes" id="UP000626786">
    <property type="component" value="Unassembled WGS sequence"/>
</dbReference>
<dbReference type="RefSeq" id="WP_191694295.1">
    <property type="nucleotide sequence ID" value="NZ_JACSQN010000006.1"/>
</dbReference>
<sequence length="358" mass="40010">MKKHILTTALAATLLITTTTAQAKSFIDVPTTHWAHAPIDTISNAGLINGYDDGTYRLNHPVTRAQSAKIVALAINAKPTDDYKLAFKDVTQAHGSYNHIKALTQRGVFPNTETFNPNAPLKREDMAKMIAVAYNIILDDNDLISFKDVNKSNANYKYITAIAELNITTTKQGGEFLPTEPVTRAQMAAFVTRAMEFDAKRKTGEIYYDKTKKQYVEKIYTIPEAPPVAMEEPYALQSINLVNKERQQHKLTQLTHDKALTAIAQKKAEDMAKNNYFAHQSPTYGSVGQMLDRYKYDWTAYGENIAKGYTTSASVVDGWMNSPGHRANVLQSKFTNIGSGYATDKDGTTYWVHMFSKK</sequence>
<keyword evidence="1" id="KW-0732">Signal</keyword>
<reference evidence="3 4" key="1">
    <citation type="submission" date="2020-08" db="EMBL/GenBank/DDBJ databases">
        <title>A Genomic Blueprint of the Chicken Gut Microbiome.</title>
        <authorList>
            <person name="Gilroy R."/>
            <person name="Ravi A."/>
            <person name="Getino M."/>
            <person name="Pursley I."/>
            <person name="Horton D.L."/>
            <person name="Alikhan N.-F."/>
            <person name="Baker D."/>
            <person name="Gharbi K."/>
            <person name="Hall N."/>
            <person name="Watson M."/>
            <person name="Adriaenssens E.M."/>
            <person name="Foster-Nyarko E."/>
            <person name="Jarju S."/>
            <person name="Secka A."/>
            <person name="Antonio M."/>
            <person name="Oren A."/>
            <person name="Chaudhuri R."/>
            <person name="La Ragione R.M."/>
            <person name="Hildebrand F."/>
            <person name="Pallen M.J."/>
        </authorList>
    </citation>
    <scope>NUCLEOTIDE SEQUENCE [LARGE SCALE GENOMIC DNA]</scope>
    <source>
        <strain evidence="3 4">Sa2YVA2</strain>
    </source>
</reference>
<accession>A0ABR8UA66</accession>
<feature type="signal peptide" evidence="1">
    <location>
        <begin position="1"/>
        <end position="23"/>
    </location>
</feature>
<evidence type="ECO:0000313" key="3">
    <source>
        <dbReference type="EMBL" id="MBD7984598.1"/>
    </source>
</evidence>
<dbReference type="Pfam" id="PF00188">
    <property type="entry name" value="CAP"/>
    <property type="match status" value="1"/>
</dbReference>
<name>A0ABR8UA66_9BACL</name>
<dbReference type="InterPro" id="IPR001119">
    <property type="entry name" value="SLH_dom"/>
</dbReference>
<dbReference type="InterPro" id="IPR035940">
    <property type="entry name" value="CAP_sf"/>
</dbReference>
<dbReference type="EMBL" id="JACSQN010000006">
    <property type="protein sequence ID" value="MBD7984598.1"/>
    <property type="molecule type" value="Genomic_DNA"/>
</dbReference>
<evidence type="ECO:0000256" key="1">
    <source>
        <dbReference type="SAM" id="SignalP"/>
    </source>
</evidence>
<organism evidence="3 4">
    <name type="scientific">Sporosarcina quadrami</name>
    <dbReference type="NCBI Taxonomy" id="2762234"/>
    <lineage>
        <taxon>Bacteria</taxon>
        <taxon>Bacillati</taxon>
        <taxon>Bacillota</taxon>
        <taxon>Bacilli</taxon>
        <taxon>Bacillales</taxon>
        <taxon>Caryophanaceae</taxon>
        <taxon>Sporosarcina</taxon>
    </lineage>
</organism>
<dbReference type="CDD" id="cd05379">
    <property type="entry name" value="CAP_bacterial"/>
    <property type="match status" value="1"/>
</dbReference>
<dbReference type="SUPFAM" id="SSF55797">
    <property type="entry name" value="PR-1-like"/>
    <property type="match status" value="1"/>
</dbReference>
<evidence type="ECO:0000313" key="4">
    <source>
        <dbReference type="Proteomes" id="UP000626786"/>
    </source>
</evidence>
<dbReference type="PANTHER" id="PTHR31157">
    <property type="entry name" value="SCP DOMAIN-CONTAINING PROTEIN"/>
    <property type="match status" value="1"/>
</dbReference>
<dbReference type="PANTHER" id="PTHR31157:SF1">
    <property type="entry name" value="SCP DOMAIN-CONTAINING PROTEIN"/>
    <property type="match status" value="1"/>
</dbReference>
<keyword evidence="4" id="KW-1185">Reference proteome</keyword>
<dbReference type="InterPro" id="IPR014044">
    <property type="entry name" value="CAP_dom"/>
</dbReference>